<evidence type="ECO:0008006" key="5">
    <source>
        <dbReference type="Google" id="ProtNLM"/>
    </source>
</evidence>
<accession>A0A927RAP5</accession>
<feature type="compositionally biased region" description="Gly residues" evidence="1">
    <location>
        <begin position="180"/>
        <end position="190"/>
    </location>
</feature>
<keyword evidence="4" id="KW-1185">Reference proteome</keyword>
<feature type="signal peptide" evidence="2">
    <location>
        <begin position="1"/>
        <end position="32"/>
    </location>
</feature>
<evidence type="ECO:0000256" key="2">
    <source>
        <dbReference type="SAM" id="SignalP"/>
    </source>
</evidence>
<dbReference type="EMBL" id="JADBEB010000001">
    <property type="protein sequence ID" value="MBE1492569.1"/>
    <property type="molecule type" value="Genomic_DNA"/>
</dbReference>
<dbReference type="AlphaFoldDB" id="A0A927RAP5"/>
<evidence type="ECO:0000313" key="4">
    <source>
        <dbReference type="Proteomes" id="UP000649753"/>
    </source>
</evidence>
<comment type="caution">
    <text evidence="3">The sequence shown here is derived from an EMBL/GenBank/DDBJ whole genome shotgun (WGS) entry which is preliminary data.</text>
</comment>
<evidence type="ECO:0000313" key="3">
    <source>
        <dbReference type="EMBL" id="MBE1492569.1"/>
    </source>
</evidence>
<dbReference type="InterPro" id="IPR006311">
    <property type="entry name" value="TAT_signal"/>
</dbReference>
<dbReference type="PROSITE" id="PS51318">
    <property type="entry name" value="TAT"/>
    <property type="match status" value="1"/>
</dbReference>
<dbReference type="RefSeq" id="WP_225945932.1">
    <property type="nucleotide sequence ID" value="NZ_JADBEB010000001.1"/>
</dbReference>
<feature type="region of interest" description="Disordered" evidence="1">
    <location>
        <begin position="34"/>
        <end position="112"/>
    </location>
</feature>
<gene>
    <name evidence="3" type="ORF">H4W31_008207</name>
</gene>
<feature type="chain" id="PRO_5036743272" description="Secreted protein" evidence="2">
    <location>
        <begin position="33"/>
        <end position="200"/>
    </location>
</feature>
<protein>
    <recommendedName>
        <fullName evidence="5">Secreted protein</fullName>
    </recommendedName>
</protein>
<feature type="compositionally biased region" description="Gly residues" evidence="1">
    <location>
        <begin position="148"/>
        <end position="158"/>
    </location>
</feature>
<reference evidence="3" key="1">
    <citation type="submission" date="2020-10" db="EMBL/GenBank/DDBJ databases">
        <title>Sequencing the genomes of 1000 actinobacteria strains.</title>
        <authorList>
            <person name="Klenk H.-P."/>
        </authorList>
    </citation>
    <scope>NUCLEOTIDE SEQUENCE</scope>
    <source>
        <strain evidence="3">DSM 46832</strain>
    </source>
</reference>
<dbReference type="Proteomes" id="UP000649753">
    <property type="component" value="Unassembled WGS sequence"/>
</dbReference>
<feature type="compositionally biased region" description="Low complexity" evidence="1">
    <location>
        <begin position="34"/>
        <end position="52"/>
    </location>
</feature>
<feature type="compositionally biased region" description="Basic and acidic residues" evidence="1">
    <location>
        <begin position="93"/>
        <end position="112"/>
    </location>
</feature>
<evidence type="ECO:0000256" key="1">
    <source>
        <dbReference type="SAM" id="MobiDB-lite"/>
    </source>
</evidence>
<feature type="region of interest" description="Disordered" evidence="1">
    <location>
        <begin position="148"/>
        <end position="200"/>
    </location>
</feature>
<sequence>MSSLLSRKRVLGGLVAAGVLTVGIAAPAVAFAEDGATPAPSPSASSDPGTTPQGQDQRAADRRGKLAEQLATELGVPQDKVEAALTKITQQRQAERKDQGSPDGKSGADREAWLKTRLDKAVSDGKLTREQADAIVAAFQAGVLPAWGGGPGHRGGWTGAKHDGSKHEGSWTGPKHDGATGDGATGGPADGGQSDTPAAK</sequence>
<proteinExistence type="predicted"/>
<keyword evidence="2" id="KW-0732">Signal</keyword>
<feature type="compositionally biased region" description="Basic and acidic residues" evidence="1">
    <location>
        <begin position="160"/>
        <end position="179"/>
    </location>
</feature>
<organism evidence="3 4">
    <name type="scientific">Plantactinospora soyae</name>
    <dbReference type="NCBI Taxonomy" id="1544732"/>
    <lineage>
        <taxon>Bacteria</taxon>
        <taxon>Bacillati</taxon>
        <taxon>Actinomycetota</taxon>
        <taxon>Actinomycetes</taxon>
        <taxon>Micromonosporales</taxon>
        <taxon>Micromonosporaceae</taxon>
        <taxon>Plantactinospora</taxon>
    </lineage>
</organism>
<name>A0A927RAP5_9ACTN</name>